<protein>
    <submittedName>
        <fullName evidence="1">Uncharacterized protein</fullName>
    </submittedName>
</protein>
<organism evidence="1 2">
    <name type="scientific">Lactococcus phage WRP3</name>
    <dbReference type="NCBI Taxonomy" id="1560313"/>
    <lineage>
        <taxon>Viruses</taxon>
        <taxon>Duplodnaviria</taxon>
        <taxon>Heunggongvirae</taxon>
        <taxon>Uroviricota</taxon>
        <taxon>Caudoviricetes</taxon>
        <taxon>Audreyjarvisvirus</taxon>
        <taxon>Audreyjarvisvirus WRP3</taxon>
    </lineage>
</organism>
<dbReference type="Proteomes" id="UP000032686">
    <property type="component" value="Segment"/>
</dbReference>
<sequence length="97" mass="11126">MEYGKSFVHNGLKYQRSEDTVLFTLRNKNNQYIGIDLGRNGNEFVIGKTVLTTSDEAFIFMMDKEIFEEKGISNTIAMLRKEASNKMNYAGFKPVMV</sequence>
<dbReference type="RefSeq" id="YP_009147743.1">
    <property type="nucleotide sequence ID" value="NC_027341.1"/>
</dbReference>
<accession>A0A0D3MSV1</accession>
<proteinExistence type="predicted"/>
<keyword evidence="2" id="KW-1185">Reference proteome</keyword>
<dbReference type="OrthoDB" id="17812at10239"/>
<dbReference type="GeneID" id="24722352"/>
<reference evidence="1 2" key="1">
    <citation type="journal article" date="2015" name="Appl. Environ. Microbiol.">
        <title>Lactococcal 949 group phages recognize a carbohydrate receptor on the host cell surface.</title>
        <authorList>
            <person name="Mahony J."/>
            <person name="Randazzo W."/>
            <person name="Neve H."/>
            <person name="Settanni L."/>
            <person name="van Sinderen D."/>
        </authorList>
    </citation>
    <scope>NUCLEOTIDE SEQUENCE [LARGE SCALE GENOMIC DNA]</scope>
    <source>
        <strain evidence="1">WRP3</strain>
    </source>
</reference>
<evidence type="ECO:0000313" key="2">
    <source>
        <dbReference type="Proteomes" id="UP000032686"/>
    </source>
</evidence>
<dbReference type="EMBL" id="KM677185">
    <property type="protein sequence ID" value="AIX12589.1"/>
    <property type="molecule type" value="Genomic_DNA"/>
</dbReference>
<evidence type="ECO:0000313" key="1">
    <source>
        <dbReference type="EMBL" id="AIX12589.1"/>
    </source>
</evidence>
<name>A0A0D3MSV1_9CAUD</name>
<dbReference type="KEGG" id="vg:24722352"/>
<gene>
    <name evidence="1" type="ORF">WRP3_086</name>
</gene>